<keyword evidence="7" id="KW-1185">Reference proteome</keyword>
<dbReference type="InterPro" id="IPR029016">
    <property type="entry name" value="GAF-like_dom_sf"/>
</dbReference>
<organism evidence="6 7">
    <name type="scientific">Flagellimonas flava</name>
    <dbReference type="NCBI Taxonomy" id="570519"/>
    <lineage>
        <taxon>Bacteria</taxon>
        <taxon>Pseudomonadati</taxon>
        <taxon>Bacteroidota</taxon>
        <taxon>Flavobacteriia</taxon>
        <taxon>Flavobacteriales</taxon>
        <taxon>Flavobacteriaceae</taxon>
        <taxon>Flagellimonas</taxon>
    </lineage>
</organism>
<keyword evidence="4" id="KW-0812">Transmembrane</keyword>
<feature type="transmembrane region" description="Helical" evidence="4">
    <location>
        <begin position="64"/>
        <end position="87"/>
    </location>
</feature>
<evidence type="ECO:0000259" key="5">
    <source>
        <dbReference type="PROSITE" id="PS01124"/>
    </source>
</evidence>
<dbReference type="Gene3D" id="1.10.10.60">
    <property type="entry name" value="Homeodomain-like"/>
    <property type="match status" value="2"/>
</dbReference>
<feature type="transmembrane region" description="Helical" evidence="4">
    <location>
        <begin position="36"/>
        <end position="58"/>
    </location>
</feature>
<dbReference type="GO" id="GO:0003700">
    <property type="term" value="F:DNA-binding transcription factor activity"/>
    <property type="evidence" value="ECO:0007669"/>
    <property type="project" value="InterPro"/>
</dbReference>
<keyword evidence="2" id="KW-0238">DNA-binding</keyword>
<dbReference type="Gene3D" id="3.30.450.40">
    <property type="match status" value="1"/>
</dbReference>
<evidence type="ECO:0000313" key="7">
    <source>
        <dbReference type="Proteomes" id="UP000184532"/>
    </source>
</evidence>
<evidence type="ECO:0000256" key="3">
    <source>
        <dbReference type="ARBA" id="ARBA00023163"/>
    </source>
</evidence>
<reference evidence="7" key="1">
    <citation type="submission" date="2016-11" db="EMBL/GenBank/DDBJ databases">
        <authorList>
            <person name="Varghese N."/>
            <person name="Submissions S."/>
        </authorList>
    </citation>
    <scope>NUCLEOTIDE SEQUENCE [LARGE SCALE GENOMIC DNA]</scope>
    <source>
        <strain evidence="7">DSM 22638</strain>
    </source>
</reference>
<dbReference type="PROSITE" id="PS01124">
    <property type="entry name" value="HTH_ARAC_FAMILY_2"/>
    <property type="match status" value="1"/>
</dbReference>
<dbReference type="Pfam" id="PF12833">
    <property type="entry name" value="HTH_18"/>
    <property type="match status" value="1"/>
</dbReference>
<gene>
    <name evidence="6" type="ORF">SAMN04488116_3456</name>
</gene>
<dbReference type="GO" id="GO:0043565">
    <property type="term" value="F:sequence-specific DNA binding"/>
    <property type="evidence" value="ECO:0007669"/>
    <property type="project" value="InterPro"/>
</dbReference>
<dbReference type="SUPFAM" id="SSF55781">
    <property type="entry name" value="GAF domain-like"/>
    <property type="match status" value="1"/>
</dbReference>
<evidence type="ECO:0000256" key="2">
    <source>
        <dbReference type="ARBA" id="ARBA00023125"/>
    </source>
</evidence>
<dbReference type="AlphaFoldDB" id="A0A1M5Q2C2"/>
<dbReference type="InterPro" id="IPR018062">
    <property type="entry name" value="HTH_AraC-typ_CS"/>
</dbReference>
<dbReference type="STRING" id="570519.SAMN04488116_3456"/>
<feature type="transmembrane region" description="Helical" evidence="4">
    <location>
        <begin position="99"/>
        <end position="115"/>
    </location>
</feature>
<dbReference type="InterPro" id="IPR003018">
    <property type="entry name" value="GAF"/>
</dbReference>
<dbReference type="PANTHER" id="PTHR43280">
    <property type="entry name" value="ARAC-FAMILY TRANSCRIPTIONAL REGULATOR"/>
    <property type="match status" value="1"/>
</dbReference>
<keyword evidence="4" id="KW-0472">Membrane</keyword>
<dbReference type="Pfam" id="PF13185">
    <property type="entry name" value="GAF_2"/>
    <property type="match status" value="1"/>
</dbReference>
<feature type="transmembrane region" description="Helical" evidence="4">
    <location>
        <begin position="6"/>
        <end position="24"/>
    </location>
</feature>
<dbReference type="SMART" id="SM00065">
    <property type="entry name" value="GAF"/>
    <property type="match status" value="1"/>
</dbReference>
<dbReference type="PANTHER" id="PTHR43280:SF29">
    <property type="entry name" value="ARAC-FAMILY TRANSCRIPTIONAL REGULATOR"/>
    <property type="match status" value="1"/>
</dbReference>
<dbReference type="PROSITE" id="PS00041">
    <property type="entry name" value="HTH_ARAC_FAMILY_1"/>
    <property type="match status" value="1"/>
</dbReference>
<keyword evidence="4" id="KW-1133">Transmembrane helix</keyword>
<dbReference type="InterPro" id="IPR009057">
    <property type="entry name" value="Homeodomain-like_sf"/>
</dbReference>
<proteinExistence type="predicted"/>
<dbReference type="Proteomes" id="UP000184532">
    <property type="component" value="Unassembled WGS sequence"/>
</dbReference>
<dbReference type="InterPro" id="IPR018060">
    <property type="entry name" value="HTH_AraC"/>
</dbReference>
<evidence type="ECO:0000256" key="1">
    <source>
        <dbReference type="ARBA" id="ARBA00023015"/>
    </source>
</evidence>
<evidence type="ECO:0000313" key="6">
    <source>
        <dbReference type="EMBL" id="SHH07623.1"/>
    </source>
</evidence>
<protein>
    <submittedName>
        <fullName evidence="6">GAF domain-containing protein</fullName>
    </submittedName>
</protein>
<keyword evidence="3" id="KW-0804">Transcription</keyword>
<dbReference type="SMART" id="SM00342">
    <property type="entry name" value="HTH_ARAC"/>
    <property type="match status" value="1"/>
</dbReference>
<accession>A0A1M5Q2C2</accession>
<dbReference type="EMBL" id="FQWL01000010">
    <property type="protein sequence ID" value="SHH07623.1"/>
    <property type="molecule type" value="Genomic_DNA"/>
</dbReference>
<feature type="domain" description="HTH araC/xylS-type" evidence="5">
    <location>
        <begin position="452"/>
        <end position="556"/>
    </location>
</feature>
<name>A0A1M5Q2C2_9FLAO</name>
<evidence type="ECO:0000256" key="4">
    <source>
        <dbReference type="SAM" id="Phobius"/>
    </source>
</evidence>
<keyword evidence="1" id="KW-0805">Transcription regulation</keyword>
<feature type="transmembrane region" description="Helical" evidence="4">
    <location>
        <begin position="179"/>
        <end position="201"/>
    </location>
</feature>
<dbReference type="SUPFAM" id="SSF46689">
    <property type="entry name" value="Homeodomain-like"/>
    <property type="match status" value="1"/>
</dbReference>
<feature type="transmembrane region" description="Helical" evidence="4">
    <location>
        <begin position="213"/>
        <end position="232"/>
    </location>
</feature>
<sequence>MTWNLYNSIILGIGTPLAMLSAYRMLLGWKRPLHRYLFAFILLSLVVILQVILIDIGLTKAYPLLLLFYMPFQFLCPALFTAFAYTYTDQLHLFKKYKWYFFAPFIIFFGLYSFLKVNVINGYAWISAQTAAHIGAEWDENSALTLSLLAALWNYRLLKNYERGMGNLPHQVVLRKTKWLKTMYLVMVVLSLLWLGVIIGIKLIDSWSGHGPYYPLWGLFIVFYYLLFFMGNRHLRMVHKEKESQRKTLESFQHNFQVTALQKVFNETEMLSIQESQSDVNEILSYFATSLFDKKNEDEVVWDITKNCISKLGLEDCVLYIWNDAKGILQQKAAHGEKEFANRKILSPIEIPLGKGIVGSVAQNQKWELVNNLDDDVRYIEDDKKRSSELAVPLVYENRLLGVLDSENSEKNFFNERHLLLFQLIAKLTSTKLGQLVNQNTFELTDDNTHYQALLHWFAEDKPYLNPYLSLTTVSQHLNISGGYLSQIVNKLEETNFSEFLNKHRVEEAKQILVNPNYSCYTIVSIGLESGFNSKSAFYTAFKKHTGQTPSGFRQRHLILS</sequence>